<dbReference type="PaxDb" id="243159-AFE_1149"/>
<dbReference type="AlphaFoldDB" id="B7J897"/>
<evidence type="ECO:0000313" key="2">
    <source>
        <dbReference type="Proteomes" id="UP000001362"/>
    </source>
</evidence>
<reference evidence="1 2" key="1">
    <citation type="journal article" date="2008" name="BMC Genomics">
        <title>Acidithiobacillus ferrooxidans metabolism: from genome sequence to industrial applications.</title>
        <authorList>
            <person name="Valdes J."/>
            <person name="Pedroso I."/>
            <person name="Quatrini R."/>
            <person name="Dodson R.J."/>
            <person name="Tettelin H."/>
            <person name="Blake R.II."/>
            <person name="Eisen J.A."/>
            <person name="Holmes D.S."/>
        </authorList>
    </citation>
    <scope>NUCLEOTIDE SEQUENCE [LARGE SCALE GENOMIC DNA]</scope>
    <source>
        <strain evidence="2">ATCC 23270 / DSM 14882 / CIP 104768 / NCIMB 8455</strain>
    </source>
</reference>
<gene>
    <name evidence="1" type="ordered locus">AFE_1149</name>
</gene>
<sequence length="145" mass="16001">MFEIRLERAGSSPLFLFHGHLIDRSEPGPMAMAATFFCCQIKYREIRLLTAAKAQMRYHNLAQKNGFEEILSGLFVPSEAIGHKALSCDYWASNLADKVLESPTGDVGKLLLDHLRSLGDVYALTADPIHAHRSGLLSLGTSWAS</sequence>
<dbReference type="Proteomes" id="UP000001362">
    <property type="component" value="Chromosome"/>
</dbReference>
<dbReference type="GeneID" id="65280436"/>
<accession>B7J897</accession>
<protein>
    <submittedName>
        <fullName evidence="1">Uncharacterized protein</fullName>
    </submittedName>
</protein>
<dbReference type="KEGG" id="afr:AFE_1149"/>
<keyword evidence="2" id="KW-1185">Reference proteome</keyword>
<proteinExistence type="predicted"/>
<dbReference type="RefSeq" id="WP_012606857.1">
    <property type="nucleotide sequence ID" value="NC_011761.1"/>
</dbReference>
<evidence type="ECO:0000313" key="1">
    <source>
        <dbReference type="EMBL" id="ACK79304.1"/>
    </source>
</evidence>
<name>B7J897_ACIF2</name>
<organism evidence="1 2">
    <name type="scientific">Acidithiobacillus ferrooxidans (strain ATCC 23270 / DSM 14882 / CIP 104768 / NCIMB 8455)</name>
    <name type="common">Ferrobacillus ferrooxidans (strain ATCC 23270)</name>
    <dbReference type="NCBI Taxonomy" id="243159"/>
    <lineage>
        <taxon>Bacteria</taxon>
        <taxon>Pseudomonadati</taxon>
        <taxon>Pseudomonadota</taxon>
        <taxon>Acidithiobacillia</taxon>
        <taxon>Acidithiobacillales</taxon>
        <taxon>Acidithiobacillaceae</taxon>
        <taxon>Acidithiobacillus</taxon>
    </lineage>
</organism>
<dbReference type="HOGENOM" id="CLU_1782657_0_0_6"/>
<dbReference type="EMBL" id="CP001219">
    <property type="protein sequence ID" value="ACK79304.1"/>
    <property type="molecule type" value="Genomic_DNA"/>
</dbReference>